<evidence type="ECO:0000313" key="7">
    <source>
        <dbReference type="WBParaSite" id="jg16329"/>
    </source>
</evidence>
<evidence type="ECO:0000256" key="5">
    <source>
        <dbReference type="RuleBase" id="RU003762"/>
    </source>
</evidence>
<dbReference type="GO" id="GO:0007160">
    <property type="term" value="P:cell-matrix adhesion"/>
    <property type="evidence" value="ECO:0007669"/>
    <property type="project" value="TreeGrafter"/>
</dbReference>
<dbReference type="PANTHER" id="PTHR23220">
    <property type="entry name" value="INTEGRIN ALPHA"/>
    <property type="match status" value="1"/>
</dbReference>
<keyword evidence="5" id="KW-1133">Transmembrane helix</keyword>
<dbReference type="GO" id="GO:0098609">
    <property type="term" value="P:cell-cell adhesion"/>
    <property type="evidence" value="ECO:0007669"/>
    <property type="project" value="TreeGrafter"/>
</dbReference>
<keyword evidence="1" id="KW-0732">Signal</keyword>
<dbReference type="WBParaSite" id="jg16329">
    <property type="protein sequence ID" value="jg16329"/>
    <property type="gene ID" value="jg16329"/>
</dbReference>
<keyword evidence="5" id="KW-0130">Cell adhesion</keyword>
<evidence type="ECO:0000256" key="1">
    <source>
        <dbReference type="ARBA" id="ARBA00022729"/>
    </source>
</evidence>
<dbReference type="SUPFAM" id="SSF69318">
    <property type="entry name" value="Integrin alpha N-terminal domain"/>
    <property type="match status" value="1"/>
</dbReference>
<accession>A0A915D5R4</accession>
<keyword evidence="5" id="KW-0675">Receptor</keyword>
<comment type="similarity">
    <text evidence="5">Belongs to the integrin alpha chain family.</text>
</comment>
<proteinExistence type="inferred from homology"/>
<dbReference type="InterPro" id="IPR000413">
    <property type="entry name" value="Integrin_alpha"/>
</dbReference>
<dbReference type="GO" id="GO:0009897">
    <property type="term" value="C:external side of plasma membrane"/>
    <property type="evidence" value="ECO:0007669"/>
    <property type="project" value="TreeGrafter"/>
</dbReference>
<evidence type="ECO:0000256" key="2">
    <source>
        <dbReference type="ARBA" id="ARBA00022737"/>
    </source>
</evidence>
<dbReference type="InterPro" id="IPR013517">
    <property type="entry name" value="FG-GAP"/>
</dbReference>
<dbReference type="PANTHER" id="PTHR23220:SF122">
    <property type="entry name" value="INTEGRIN ALPHA-PS1"/>
    <property type="match status" value="1"/>
</dbReference>
<feature type="transmembrane region" description="Helical" evidence="5">
    <location>
        <begin position="12"/>
        <end position="33"/>
    </location>
</feature>
<feature type="repeat" description="FG-GAP" evidence="4">
    <location>
        <begin position="396"/>
        <end position="456"/>
    </location>
</feature>
<protein>
    <submittedName>
        <fullName evidence="7">Uncharacterized protein</fullName>
    </submittedName>
</protein>
<keyword evidence="5" id="KW-0472">Membrane</keyword>
<dbReference type="AlphaFoldDB" id="A0A915D5R4"/>
<dbReference type="PROSITE" id="PS51257">
    <property type="entry name" value="PROKAR_LIPOPROTEIN"/>
    <property type="match status" value="1"/>
</dbReference>
<comment type="subcellular location">
    <subcellularLocation>
        <location evidence="5">Membrane</location>
        <topology evidence="5">Single-pass type I membrane protein</topology>
    </subcellularLocation>
</comment>
<dbReference type="Pfam" id="PF01839">
    <property type="entry name" value="FG-GAP"/>
    <property type="match status" value="2"/>
</dbReference>
<organism evidence="6 7">
    <name type="scientific">Ditylenchus dipsaci</name>
    <dbReference type="NCBI Taxonomy" id="166011"/>
    <lineage>
        <taxon>Eukaryota</taxon>
        <taxon>Metazoa</taxon>
        <taxon>Ecdysozoa</taxon>
        <taxon>Nematoda</taxon>
        <taxon>Chromadorea</taxon>
        <taxon>Rhabditida</taxon>
        <taxon>Tylenchina</taxon>
        <taxon>Tylenchomorpha</taxon>
        <taxon>Sphaerularioidea</taxon>
        <taxon>Anguinidae</taxon>
        <taxon>Anguininae</taxon>
        <taxon>Ditylenchus</taxon>
    </lineage>
</organism>
<feature type="repeat" description="FG-GAP" evidence="4">
    <location>
        <begin position="32"/>
        <end position="96"/>
    </location>
</feature>
<evidence type="ECO:0000256" key="4">
    <source>
        <dbReference type="PROSITE-ProRule" id="PRU00803"/>
    </source>
</evidence>
<keyword evidence="2" id="KW-0677">Repeat</keyword>
<dbReference type="GO" id="GO:0033627">
    <property type="term" value="P:cell adhesion mediated by integrin"/>
    <property type="evidence" value="ECO:0007669"/>
    <property type="project" value="TreeGrafter"/>
</dbReference>
<dbReference type="PROSITE" id="PS51470">
    <property type="entry name" value="FG_GAP"/>
    <property type="match status" value="3"/>
</dbReference>
<keyword evidence="5" id="KW-0812">Transmembrane</keyword>
<dbReference type="GO" id="GO:0008305">
    <property type="term" value="C:integrin complex"/>
    <property type="evidence" value="ECO:0007669"/>
    <property type="project" value="InterPro"/>
</dbReference>
<dbReference type="PRINTS" id="PR01185">
    <property type="entry name" value="INTEGRINA"/>
</dbReference>
<dbReference type="Proteomes" id="UP000887574">
    <property type="component" value="Unplaced"/>
</dbReference>
<dbReference type="SMART" id="SM00191">
    <property type="entry name" value="Int_alpha"/>
    <property type="match status" value="3"/>
</dbReference>
<keyword evidence="6" id="KW-1185">Reference proteome</keyword>
<feature type="repeat" description="FG-GAP" evidence="4">
    <location>
        <begin position="325"/>
        <end position="388"/>
    </location>
</feature>
<evidence type="ECO:0000313" key="6">
    <source>
        <dbReference type="Proteomes" id="UP000887574"/>
    </source>
</evidence>
<reference evidence="7" key="1">
    <citation type="submission" date="2022-11" db="UniProtKB">
        <authorList>
            <consortium name="WormBaseParasite"/>
        </authorList>
    </citation>
    <scope>IDENTIFICATION</scope>
</reference>
<dbReference type="Gene3D" id="2.130.10.130">
    <property type="entry name" value="Integrin alpha, N-terminal"/>
    <property type="match status" value="1"/>
</dbReference>
<dbReference type="InterPro" id="IPR028994">
    <property type="entry name" value="Integrin_alpha_N"/>
</dbReference>
<dbReference type="GO" id="GO:0007229">
    <property type="term" value="P:integrin-mediated signaling pathway"/>
    <property type="evidence" value="ECO:0007669"/>
    <property type="project" value="UniProtKB-KW"/>
</dbReference>
<dbReference type="InterPro" id="IPR013519">
    <property type="entry name" value="Int_alpha_beta-p"/>
</dbReference>
<keyword evidence="3" id="KW-0325">Glycoprotein</keyword>
<name>A0A915D5R4_9BILA</name>
<sequence>MVTKKHLLRKQIISNFLLIPLFLIYSCCDGFNIDAANPIYRFGPKNSSFGFALAQHFNKERPVLVVGAPKTESGQPGTKQAGAVFSCELDFKRPNANPLIQGCSQLQVEYPTDAEFRRPPQKLNSKTLHGEGKNHQLLGFVVQSTGVKEGQAMVCAPLLRYGLSAYTDGACYLLNSELNHTGLISTCNPLPKKDRHNDYGACEQGFSGFIDKDVILTGLPGARKWTGGVFGRYEFISNGFPDTVDRWTMEVNKEQNGIINILASHDYLGYSVRYGRFGFWYEEANSGSNFTIVSGATRYQQTGAVVFLPFRKKSHPEEERLLGLDNNFVITGQQLGSGFGYAVEVLDLNADGFDDLVVSAPFEFYYDEDVEYGGAVYIYFSNGKKQAKGDNEQVFRSPLVLRMEGAHSQFGAALTKLGNSDNDPHGYQDLAVGAPHADHGQGAVYIYHGGQHDSFSLLPVSRFTPSIWTQRNLKERRNLLVWWGTLWWSRYGWQQLWRVGSGCSSL</sequence>
<evidence type="ECO:0000256" key="3">
    <source>
        <dbReference type="ARBA" id="ARBA00023180"/>
    </source>
</evidence>
<keyword evidence="5" id="KW-0401">Integrin</keyword>
<dbReference type="GO" id="GO:0005178">
    <property type="term" value="F:integrin binding"/>
    <property type="evidence" value="ECO:0007669"/>
    <property type="project" value="TreeGrafter"/>
</dbReference>